<dbReference type="InterPro" id="IPR050325">
    <property type="entry name" value="Prot/Nucl_acid_deglycase"/>
</dbReference>
<dbReference type="InterPro" id="IPR002818">
    <property type="entry name" value="DJ-1/PfpI"/>
</dbReference>
<dbReference type="SUPFAM" id="SSF52317">
    <property type="entry name" value="Class I glutamine amidotransferase-like"/>
    <property type="match status" value="1"/>
</dbReference>
<evidence type="ECO:0000259" key="1">
    <source>
        <dbReference type="Pfam" id="PF01965"/>
    </source>
</evidence>
<sequence>MVICFLANGFEEVEALTPVDCLRRCEKEVLTVGIGGVIVKSSHGVPVIADIEDNELKMSPEIEMIILPGGMPGTLNLEKNKTVSEAVDYCAEHDIPIAAICAAPSILGHKGLLKGKKAVCYPGFENELEGAVVTDDAVVVDGNIITGCGMGAAVEFSAAIIEKLFSQDRAQRLLKTLNVKR</sequence>
<dbReference type="Gene3D" id="3.40.50.880">
    <property type="match status" value="1"/>
</dbReference>
<comment type="caution">
    <text evidence="2">The sequence shown here is derived from an EMBL/GenBank/DDBJ whole genome shotgun (WGS) entry which is preliminary data.</text>
</comment>
<evidence type="ECO:0000313" key="2">
    <source>
        <dbReference type="EMBL" id="HIT59300.1"/>
    </source>
</evidence>
<gene>
    <name evidence="2" type="ORF">IAC39_06285</name>
</gene>
<reference evidence="2" key="1">
    <citation type="submission" date="2020-10" db="EMBL/GenBank/DDBJ databases">
        <authorList>
            <person name="Gilroy R."/>
        </authorList>
    </citation>
    <scope>NUCLEOTIDE SEQUENCE</scope>
    <source>
        <strain evidence="2">CHK33-4379</strain>
    </source>
</reference>
<dbReference type="PANTHER" id="PTHR48094">
    <property type="entry name" value="PROTEIN/NUCLEIC ACID DEGLYCASE DJ-1-RELATED"/>
    <property type="match status" value="1"/>
</dbReference>
<dbReference type="PANTHER" id="PTHR48094:SF12">
    <property type="entry name" value="PARKINSON DISEASE PROTEIN 7 HOMOLOG"/>
    <property type="match status" value="1"/>
</dbReference>
<dbReference type="EMBL" id="DVLL01000021">
    <property type="protein sequence ID" value="HIT59300.1"/>
    <property type="molecule type" value="Genomic_DNA"/>
</dbReference>
<reference evidence="2" key="2">
    <citation type="journal article" date="2021" name="PeerJ">
        <title>Extensive microbial diversity within the chicken gut microbiome revealed by metagenomics and culture.</title>
        <authorList>
            <person name="Gilroy R."/>
            <person name="Ravi A."/>
            <person name="Getino M."/>
            <person name="Pursley I."/>
            <person name="Horton D.L."/>
            <person name="Alikhan N.F."/>
            <person name="Baker D."/>
            <person name="Gharbi K."/>
            <person name="Hall N."/>
            <person name="Watson M."/>
            <person name="Adriaenssens E.M."/>
            <person name="Foster-Nyarko E."/>
            <person name="Jarju S."/>
            <person name="Secka A."/>
            <person name="Antonio M."/>
            <person name="Oren A."/>
            <person name="Chaudhuri R.R."/>
            <person name="La Ragione R."/>
            <person name="Hildebrand F."/>
            <person name="Pallen M.J."/>
        </authorList>
    </citation>
    <scope>NUCLEOTIDE SEQUENCE</scope>
    <source>
        <strain evidence="2">CHK33-4379</strain>
    </source>
</reference>
<protein>
    <submittedName>
        <fullName evidence="2">DJ-1/PfpI family protein</fullName>
    </submittedName>
</protein>
<accession>A0A9D1KKJ0</accession>
<dbReference type="NCBIfam" id="TIGR01383">
    <property type="entry name" value="not_thiJ"/>
    <property type="match status" value="1"/>
</dbReference>
<dbReference type="InterPro" id="IPR029062">
    <property type="entry name" value="Class_I_gatase-like"/>
</dbReference>
<proteinExistence type="predicted"/>
<dbReference type="CDD" id="cd03135">
    <property type="entry name" value="GATase1_DJ-1"/>
    <property type="match status" value="1"/>
</dbReference>
<dbReference type="InterPro" id="IPR006287">
    <property type="entry name" value="DJ-1"/>
</dbReference>
<name>A0A9D1KKJ0_9FIRM</name>
<dbReference type="Pfam" id="PF01965">
    <property type="entry name" value="DJ-1_PfpI"/>
    <property type="match status" value="1"/>
</dbReference>
<dbReference type="Proteomes" id="UP000824136">
    <property type="component" value="Unassembled WGS sequence"/>
</dbReference>
<feature type="domain" description="DJ-1/PfpI" evidence="1">
    <location>
        <begin position="2"/>
        <end position="162"/>
    </location>
</feature>
<evidence type="ECO:0000313" key="3">
    <source>
        <dbReference type="Proteomes" id="UP000824136"/>
    </source>
</evidence>
<dbReference type="AlphaFoldDB" id="A0A9D1KKJ0"/>
<organism evidence="2 3">
    <name type="scientific">Candidatus Faeciplasma pullistercoris</name>
    <dbReference type="NCBI Taxonomy" id="2840800"/>
    <lineage>
        <taxon>Bacteria</taxon>
        <taxon>Bacillati</taxon>
        <taxon>Bacillota</taxon>
        <taxon>Clostridia</taxon>
        <taxon>Eubacteriales</taxon>
        <taxon>Oscillospiraceae</taxon>
        <taxon>Oscillospiraceae incertae sedis</taxon>
        <taxon>Candidatus Faeciplasma</taxon>
    </lineage>
</organism>
<dbReference type="GO" id="GO:0005737">
    <property type="term" value="C:cytoplasm"/>
    <property type="evidence" value="ECO:0007669"/>
    <property type="project" value="TreeGrafter"/>
</dbReference>